<dbReference type="SUPFAM" id="SSF52972">
    <property type="entry name" value="ITPase-like"/>
    <property type="match status" value="1"/>
</dbReference>
<dbReference type="GO" id="GO:0010669">
    <property type="term" value="P:epithelial structure maintenance"/>
    <property type="evidence" value="ECO:0007669"/>
    <property type="project" value="Ensembl"/>
</dbReference>
<dbReference type="FunFam" id="3.90.950.10:FF:000017">
    <property type="entry name" value="Protein PRRC1-B"/>
    <property type="match status" value="1"/>
</dbReference>
<sequence>MQSKSLKYPSRGLFNKTTWGEPEASTHQYFTRPTSDSIFTDIVTDACFSSWTTHNQLRPASCSGLHRISQKVVDGSGWNFVDTLATPTLQSTAFSPLIRGTPPPSAVASASPVRPPIGGYTHGVANYDITRGHAGRAPQTPYIPTMGPVTGLNTPVHGATGTEHSATPGLISGPTSESASLPGSAITFPEEPEDLCGSHAPHAGMGQSSLWGFFKGVAEKPLVKTVLDKTKHSVESMITTLDPGMAPYIRSGGDVDIVVTSNKEVKVYAVRDAFQEVFGCATVNGELAESNIAPQPVGYAAGLKGAQERIASLRRSGVIHEKQVAVSIESFIAELLPDRWFDIGCLILEDPSLGLQLEVFTQATPLPLHFVQQAQGETPPNYGLRWSGLATTIGEVLERSLPHTTRTDWHVSLTGLSRRHMVHSAAKVLAGLYKQRLMARGS</sequence>
<comment type="similarity">
    <text evidence="2">Belongs to the PRRC1 family.</text>
</comment>
<dbReference type="Proteomes" id="UP000694388">
    <property type="component" value="Unplaced"/>
</dbReference>
<proteinExistence type="inferred from homology"/>
<dbReference type="Gene3D" id="3.90.950.10">
    <property type="match status" value="1"/>
</dbReference>
<protein>
    <submittedName>
        <fullName evidence="5">Proline-rich coiled-coil 1</fullName>
    </submittedName>
</protein>
<feature type="domain" description="Non-canonical purine NTP phosphatase/PRRC1" evidence="4">
    <location>
        <begin position="261"/>
        <end position="373"/>
    </location>
</feature>
<dbReference type="GO" id="GO:0005794">
    <property type="term" value="C:Golgi apparatus"/>
    <property type="evidence" value="ECO:0007669"/>
    <property type="project" value="UniProtKB-SubCell"/>
</dbReference>
<dbReference type="Ensembl" id="ENSEBUT00000011988.1">
    <property type="protein sequence ID" value="ENSEBUP00000011419.1"/>
    <property type="gene ID" value="ENSEBUG00000007290.1"/>
</dbReference>
<comment type="subcellular location">
    <subcellularLocation>
        <location evidence="1">Golgi apparatus</location>
    </subcellularLocation>
</comment>
<evidence type="ECO:0000259" key="4">
    <source>
        <dbReference type="Pfam" id="PF01931"/>
    </source>
</evidence>
<evidence type="ECO:0000256" key="1">
    <source>
        <dbReference type="ARBA" id="ARBA00004555"/>
    </source>
</evidence>
<reference evidence="5" key="1">
    <citation type="submission" date="2025-08" db="UniProtKB">
        <authorList>
            <consortium name="Ensembl"/>
        </authorList>
    </citation>
    <scope>IDENTIFICATION</scope>
</reference>
<evidence type="ECO:0000313" key="6">
    <source>
        <dbReference type="Proteomes" id="UP000694388"/>
    </source>
</evidence>
<organism evidence="5 6">
    <name type="scientific">Eptatretus burgeri</name>
    <name type="common">Inshore hagfish</name>
    <dbReference type="NCBI Taxonomy" id="7764"/>
    <lineage>
        <taxon>Eukaryota</taxon>
        <taxon>Metazoa</taxon>
        <taxon>Chordata</taxon>
        <taxon>Craniata</taxon>
        <taxon>Vertebrata</taxon>
        <taxon>Cyclostomata</taxon>
        <taxon>Myxini</taxon>
        <taxon>Myxiniformes</taxon>
        <taxon>Myxinidae</taxon>
        <taxon>Eptatretinae</taxon>
        <taxon>Eptatretus</taxon>
    </lineage>
</organism>
<dbReference type="PANTHER" id="PTHR23276">
    <property type="entry name" value="PROTEIN PRRC1"/>
    <property type="match status" value="1"/>
</dbReference>
<name>A0A8C4Q855_EPTBU</name>
<dbReference type="AlphaFoldDB" id="A0A8C4Q855"/>
<keyword evidence="6" id="KW-1185">Reference proteome</keyword>
<evidence type="ECO:0000256" key="3">
    <source>
        <dbReference type="ARBA" id="ARBA00023034"/>
    </source>
</evidence>
<keyword evidence="3" id="KW-0333">Golgi apparatus</keyword>
<dbReference type="GeneTree" id="ENSGT00390000003837"/>
<evidence type="ECO:0000256" key="2">
    <source>
        <dbReference type="ARBA" id="ARBA00010298"/>
    </source>
</evidence>
<reference evidence="5" key="2">
    <citation type="submission" date="2025-09" db="UniProtKB">
        <authorList>
            <consortium name="Ensembl"/>
        </authorList>
    </citation>
    <scope>IDENTIFICATION</scope>
</reference>
<dbReference type="InterPro" id="IPR029001">
    <property type="entry name" value="ITPase-like_fam"/>
</dbReference>
<evidence type="ECO:0000313" key="5">
    <source>
        <dbReference type="Ensembl" id="ENSEBUP00000011419.1"/>
    </source>
</evidence>
<dbReference type="Pfam" id="PF01931">
    <property type="entry name" value="NTPase_I-T"/>
    <property type="match status" value="1"/>
</dbReference>
<dbReference type="GO" id="GO:0034237">
    <property type="term" value="F:protein kinase A regulatory subunit binding"/>
    <property type="evidence" value="ECO:0007669"/>
    <property type="project" value="Ensembl"/>
</dbReference>
<dbReference type="PANTHER" id="PTHR23276:SF2">
    <property type="entry name" value="PROTEIN PRRC1"/>
    <property type="match status" value="1"/>
</dbReference>
<dbReference type="InterPro" id="IPR026534">
    <property type="entry name" value="PRRC1"/>
</dbReference>
<accession>A0A8C4Q855</accession>
<dbReference type="GO" id="GO:0001757">
    <property type="term" value="P:somite specification"/>
    <property type="evidence" value="ECO:0007669"/>
    <property type="project" value="Ensembl"/>
</dbReference>
<dbReference type="InterPro" id="IPR026533">
    <property type="entry name" value="NTPase/PRRC1"/>
</dbReference>